<feature type="domain" description="Alsin-like PH-like" evidence="3">
    <location>
        <begin position="225"/>
        <end position="319"/>
    </location>
</feature>
<dbReference type="AlphaFoldDB" id="A0A8C8YR06"/>
<dbReference type="InterPro" id="IPR035899">
    <property type="entry name" value="DBL_dom_sf"/>
</dbReference>
<dbReference type="GO" id="GO:0031267">
    <property type="term" value="F:small GTPase binding"/>
    <property type="evidence" value="ECO:0007669"/>
    <property type="project" value="TreeGrafter"/>
</dbReference>
<protein>
    <submittedName>
        <fullName evidence="4">ALS2 C-terminal like</fullName>
    </submittedName>
</protein>
<dbReference type="InterPro" id="IPR003409">
    <property type="entry name" value="MORN"/>
</dbReference>
<proteinExistence type="predicted"/>
<keyword evidence="5" id="KW-1185">Reference proteome</keyword>
<dbReference type="SUPFAM" id="SSF48065">
    <property type="entry name" value="DBL homology domain (DH-domain)"/>
    <property type="match status" value="1"/>
</dbReference>
<reference evidence="4" key="1">
    <citation type="submission" date="2025-08" db="UniProtKB">
        <authorList>
            <consortium name="Ensembl"/>
        </authorList>
    </citation>
    <scope>IDENTIFICATION</scope>
</reference>
<dbReference type="PANTHER" id="PTHR46089">
    <property type="entry name" value="ALSIN HOMOLOG"/>
    <property type="match status" value="1"/>
</dbReference>
<dbReference type="PANTHER" id="PTHR46089:SF1">
    <property type="entry name" value="ALS2 C-TERMINAL-LIKE PROTEIN"/>
    <property type="match status" value="1"/>
</dbReference>
<dbReference type="GO" id="GO:0031410">
    <property type="term" value="C:cytoplasmic vesicle"/>
    <property type="evidence" value="ECO:0007669"/>
    <property type="project" value="TreeGrafter"/>
</dbReference>
<dbReference type="Proteomes" id="UP000694414">
    <property type="component" value="Unplaced"/>
</dbReference>
<dbReference type="SUPFAM" id="SSF82185">
    <property type="entry name" value="Histone H3 K4-specific methyltransferase SET7/9 N-terminal domain"/>
    <property type="match status" value="1"/>
</dbReference>
<evidence type="ECO:0000256" key="2">
    <source>
        <dbReference type="SAM" id="MobiDB-lite"/>
    </source>
</evidence>
<dbReference type="Pfam" id="PF25383">
    <property type="entry name" value="PH_alsin"/>
    <property type="match status" value="1"/>
</dbReference>
<dbReference type="Pfam" id="PF02493">
    <property type="entry name" value="MORN"/>
    <property type="match status" value="2"/>
</dbReference>
<dbReference type="Gene3D" id="1.20.900.10">
    <property type="entry name" value="Dbl homology (DH) domain"/>
    <property type="match status" value="1"/>
</dbReference>
<reference evidence="4" key="2">
    <citation type="submission" date="2025-09" db="UniProtKB">
        <authorList>
            <consortium name="Ensembl"/>
        </authorList>
    </citation>
    <scope>IDENTIFICATION</scope>
</reference>
<evidence type="ECO:0000259" key="3">
    <source>
        <dbReference type="Pfam" id="PF25383"/>
    </source>
</evidence>
<evidence type="ECO:0000313" key="4">
    <source>
        <dbReference type="Ensembl" id="ENSPSMP00000006068.1"/>
    </source>
</evidence>
<organism evidence="4 5">
    <name type="scientific">Prolemur simus</name>
    <name type="common">Greater bamboo lemur</name>
    <name type="synonym">Hapalemur simus</name>
    <dbReference type="NCBI Taxonomy" id="1328070"/>
    <lineage>
        <taxon>Eukaryota</taxon>
        <taxon>Metazoa</taxon>
        <taxon>Chordata</taxon>
        <taxon>Craniata</taxon>
        <taxon>Vertebrata</taxon>
        <taxon>Euteleostomi</taxon>
        <taxon>Mammalia</taxon>
        <taxon>Eutheria</taxon>
        <taxon>Euarchontoglires</taxon>
        <taxon>Primates</taxon>
        <taxon>Strepsirrhini</taxon>
        <taxon>Lemuriformes</taxon>
        <taxon>Lemuridae</taxon>
        <taxon>Prolemur</taxon>
    </lineage>
</organism>
<dbReference type="Gene3D" id="2.20.110.10">
    <property type="entry name" value="Histone H3 K4-specific methyltransferase SET7/9 N-terminal domain"/>
    <property type="match status" value="1"/>
</dbReference>
<feature type="region of interest" description="Disordered" evidence="2">
    <location>
        <begin position="440"/>
        <end position="459"/>
    </location>
</feature>
<dbReference type="GO" id="GO:0005085">
    <property type="term" value="F:guanyl-nucleotide exchange factor activity"/>
    <property type="evidence" value="ECO:0007669"/>
    <property type="project" value="TreeGrafter"/>
</dbReference>
<gene>
    <name evidence="4" type="primary">ALS2CL</name>
</gene>
<dbReference type="InterPro" id="IPR057248">
    <property type="entry name" value="Alsin-like_PH"/>
</dbReference>
<evidence type="ECO:0000256" key="1">
    <source>
        <dbReference type="ARBA" id="ARBA00022737"/>
    </source>
</evidence>
<dbReference type="SMART" id="SM00698">
    <property type="entry name" value="MORN"/>
    <property type="match status" value="2"/>
</dbReference>
<dbReference type="Pfam" id="PF25582">
    <property type="entry name" value="DH_Alsin"/>
    <property type="match status" value="1"/>
</dbReference>
<dbReference type="InterPro" id="IPR051984">
    <property type="entry name" value="Alsin"/>
</dbReference>
<sequence>MCSPEEAALLRLEEVFSATLARVNSLVLQPLLSAAREPSEPQSRECLRLLQQLHSSSQQLWELTGESLHSLQERLRHPDSTGLESLLLLRGADHVLQVYTEYIESYTSCIVVQAFQKAAKRRSEFWRGQLKALRQLLSGVGSKGSVGTALIQALRQPLTHHVQQYVLLLLSLADTVPERHPARELVVNAATLFGNLQSFMRQALDQAVATQALWPTLSRRQRDVLCTPARRLLQDSQDVPVTVTPLRAERALLFDDALVLLQGHNVHTFDLKLVWVDPGQDGGTFHLLTPEEEFSFRAKDPQGHAVWQWKVTQAVCQALRGKKDFPLLGAGLEPSEPPACRCTAHTFRAEGRFCQATYEGEWCRGRPHGKGTLKWPDGQNHVGDFHQGLEHGFGIRLLPQASEDRFDCYKTLCDTAPKRCIRATSRRACGMALGCLRAPRRPPNPSGTRATGRRARGAAMASRMTVTGASAILACGRRTSAMAWESWSPRRASVTRAPSMQTRWWARASFSLRTTPCTRAPSPRT</sequence>
<keyword evidence="1" id="KW-0677">Repeat</keyword>
<evidence type="ECO:0000313" key="5">
    <source>
        <dbReference type="Proteomes" id="UP000694414"/>
    </source>
</evidence>
<name>A0A8C8YR06_PROSS</name>
<accession>A0A8C8YR06</accession>
<dbReference type="GeneTree" id="ENSGT00940000161305"/>
<dbReference type="GO" id="GO:0016197">
    <property type="term" value="P:endosomal transport"/>
    <property type="evidence" value="ECO:0007669"/>
    <property type="project" value="TreeGrafter"/>
</dbReference>
<dbReference type="Ensembl" id="ENSPSMT00000007197.1">
    <property type="protein sequence ID" value="ENSPSMP00000006068.1"/>
    <property type="gene ID" value="ENSPSMG00000004599.1"/>
</dbReference>